<sequence length="97" mass="10314">MVAPNSAPCSTHCDTQPKTLGETGAAAGARGGCGFDDLSPQERDRFLREVHAGFRAHLVEAGRQSGFVVYPSPHQIARAATALYQALDEIDFSDIAL</sequence>
<evidence type="ECO:0000313" key="2">
    <source>
        <dbReference type="Proteomes" id="UP001140087"/>
    </source>
</evidence>
<name>A0ACC1KWB5_9FUNG</name>
<organism evidence="1 2">
    <name type="scientific">Coemansia helicoidea</name>
    <dbReference type="NCBI Taxonomy" id="1286919"/>
    <lineage>
        <taxon>Eukaryota</taxon>
        <taxon>Fungi</taxon>
        <taxon>Fungi incertae sedis</taxon>
        <taxon>Zoopagomycota</taxon>
        <taxon>Kickxellomycotina</taxon>
        <taxon>Kickxellomycetes</taxon>
        <taxon>Kickxellales</taxon>
        <taxon>Kickxellaceae</taxon>
        <taxon>Coemansia</taxon>
    </lineage>
</organism>
<evidence type="ECO:0000313" key="1">
    <source>
        <dbReference type="EMBL" id="KAJ2795829.1"/>
    </source>
</evidence>
<gene>
    <name evidence="1" type="ORF">H4R21_004954</name>
</gene>
<dbReference type="EMBL" id="JANBUN010002047">
    <property type="protein sequence ID" value="KAJ2795829.1"/>
    <property type="molecule type" value="Genomic_DNA"/>
</dbReference>
<dbReference type="Proteomes" id="UP001140087">
    <property type="component" value="Unassembled WGS sequence"/>
</dbReference>
<protein>
    <submittedName>
        <fullName evidence="1">Uncharacterized protein</fullName>
    </submittedName>
</protein>
<comment type="caution">
    <text evidence="1">The sequence shown here is derived from an EMBL/GenBank/DDBJ whole genome shotgun (WGS) entry which is preliminary data.</text>
</comment>
<proteinExistence type="predicted"/>
<keyword evidence="2" id="KW-1185">Reference proteome</keyword>
<reference evidence="1" key="1">
    <citation type="submission" date="2022-07" db="EMBL/GenBank/DDBJ databases">
        <title>Phylogenomic reconstructions and comparative analyses of Kickxellomycotina fungi.</title>
        <authorList>
            <person name="Reynolds N.K."/>
            <person name="Stajich J.E."/>
            <person name="Barry K."/>
            <person name="Grigoriev I.V."/>
            <person name="Crous P."/>
            <person name="Smith M.E."/>
        </authorList>
    </citation>
    <scope>NUCLEOTIDE SEQUENCE</scope>
    <source>
        <strain evidence="1">BCRC 34780</strain>
    </source>
</reference>
<accession>A0ACC1KWB5</accession>